<dbReference type="GO" id="GO:0005886">
    <property type="term" value="C:plasma membrane"/>
    <property type="evidence" value="ECO:0007669"/>
    <property type="project" value="UniProtKB-SubCell"/>
</dbReference>
<organism evidence="10 11">
    <name type="scientific">Achromobacter deleyi</name>
    <dbReference type="NCBI Taxonomy" id="1353891"/>
    <lineage>
        <taxon>Bacteria</taxon>
        <taxon>Pseudomonadati</taxon>
        <taxon>Pseudomonadota</taxon>
        <taxon>Betaproteobacteria</taxon>
        <taxon>Burkholderiales</taxon>
        <taxon>Alcaligenaceae</taxon>
        <taxon>Achromobacter</taxon>
    </lineage>
</organism>
<evidence type="ECO:0000256" key="2">
    <source>
        <dbReference type="ARBA" id="ARBA00022475"/>
    </source>
</evidence>
<sequence length="495" mass="54347">MQHGESAAGKPDFWRLGLGMVVFALGWLWLSDRAVLAPPTDNIEQLIWVRSLEWGYYKHPPLPTWLLWPVVQLLGWTAWATYLLGAACTLGAFVLLWGLLRGMRGEAYAAIAALAGLCVTFYNGRLYFYNHEIVLIPLVAGCAAACWKAYCTRKIGWWIVLGICLGLGALAKYQVAVAGLAVLLFWLSQKAWRDPMHVFGLQVAGLTALALFAPHLVWLISHDFKPLQYAMASSLAASLPWGARLHEVANWWGDQLFNRALPAWVFLAVLWLLGRRARRAAVAPPASPSREQATGRALLLSFGLTPLIFVSVMTLVSGSHIQLHWGTPFLLFIVPAAMELARGAWAAPTPLRHAVWVFIVIQLLLMARVELTSPNGAGLLRRASDWRYFDAQALADTLHGRAVAELGGPVKVISGSWAESGALALRLPEQPVVLIDGQLQFSPWVRADLVAECGALELQRAKTPPEGFDPVGAAFPRLYWRVRRPTAPCGARPAG</sequence>
<evidence type="ECO:0000256" key="3">
    <source>
        <dbReference type="ARBA" id="ARBA00022676"/>
    </source>
</evidence>
<dbReference type="GO" id="GO:0016763">
    <property type="term" value="F:pentosyltransferase activity"/>
    <property type="evidence" value="ECO:0007669"/>
    <property type="project" value="TreeGrafter"/>
</dbReference>
<dbReference type="InterPro" id="IPR050297">
    <property type="entry name" value="LipidA_mod_glycosyltrf_83"/>
</dbReference>
<accession>A0A6S6ZM19</accession>
<keyword evidence="6 8" id="KW-1133">Transmembrane helix</keyword>
<dbReference type="GO" id="GO:0009103">
    <property type="term" value="P:lipopolysaccharide biosynthetic process"/>
    <property type="evidence" value="ECO:0007669"/>
    <property type="project" value="UniProtKB-ARBA"/>
</dbReference>
<gene>
    <name evidence="10" type="ORF">LMG3458_01933</name>
</gene>
<keyword evidence="7 8" id="KW-0472">Membrane</keyword>
<keyword evidence="2" id="KW-1003">Cell membrane</keyword>
<evidence type="ECO:0000256" key="6">
    <source>
        <dbReference type="ARBA" id="ARBA00022989"/>
    </source>
</evidence>
<comment type="subcellular location">
    <subcellularLocation>
        <location evidence="1">Cell membrane</location>
        <topology evidence="1">Multi-pass membrane protein</topology>
    </subcellularLocation>
</comment>
<dbReference type="InterPro" id="IPR038731">
    <property type="entry name" value="RgtA/B/C-like"/>
</dbReference>
<keyword evidence="5 8" id="KW-0812">Transmembrane</keyword>
<dbReference type="AlphaFoldDB" id="A0A6S6ZM19"/>
<feature type="transmembrane region" description="Helical" evidence="8">
    <location>
        <begin position="76"/>
        <end position="100"/>
    </location>
</feature>
<keyword evidence="4" id="KW-0808">Transferase</keyword>
<keyword evidence="3" id="KW-0328">Glycosyltransferase</keyword>
<evidence type="ECO:0000313" key="11">
    <source>
        <dbReference type="Proteomes" id="UP000494111"/>
    </source>
</evidence>
<dbReference type="Pfam" id="PF13231">
    <property type="entry name" value="PMT_2"/>
    <property type="match status" value="1"/>
</dbReference>
<feature type="transmembrane region" description="Helical" evidence="8">
    <location>
        <begin position="133"/>
        <end position="150"/>
    </location>
</feature>
<proteinExistence type="predicted"/>
<feature type="transmembrane region" description="Helical" evidence="8">
    <location>
        <begin position="199"/>
        <end position="220"/>
    </location>
</feature>
<name>A0A6S6ZM19_9BURK</name>
<feature type="domain" description="Glycosyltransferase RgtA/B/C/D-like" evidence="9">
    <location>
        <begin position="58"/>
        <end position="218"/>
    </location>
</feature>
<evidence type="ECO:0000256" key="5">
    <source>
        <dbReference type="ARBA" id="ARBA00022692"/>
    </source>
</evidence>
<evidence type="ECO:0000256" key="4">
    <source>
        <dbReference type="ARBA" id="ARBA00022679"/>
    </source>
</evidence>
<evidence type="ECO:0000256" key="7">
    <source>
        <dbReference type="ARBA" id="ARBA00023136"/>
    </source>
</evidence>
<dbReference type="Proteomes" id="UP000494111">
    <property type="component" value="Unassembled WGS sequence"/>
</dbReference>
<protein>
    <recommendedName>
        <fullName evidence="9">Glycosyltransferase RgtA/B/C/D-like domain-containing protein</fullName>
    </recommendedName>
</protein>
<dbReference type="PANTHER" id="PTHR33908:SF9">
    <property type="entry name" value="BLL5595 PROTEIN"/>
    <property type="match status" value="1"/>
</dbReference>
<reference evidence="10 11" key="1">
    <citation type="submission" date="2020-04" db="EMBL/GenBank/DDBJ databases">
        <authorList>
            <person name="De Canck E."/>
        </authorList>
    </citation>
    <scope>NUCLEOTIDE SEQUENCE [LARGE SCALE GENOMIC DNA]</scope>
    <source>
        <strain evidence="10 11">LMG 3458</strain>
    </source>
</reference>
<evidence type="ECO:0000313" key="10">
    <source>
        <dbReference type="EMBL" id="CAB3687110.1"/>
    </source>
</evidence>
<evidence type="ECO:0000256" key="8">
    <source>
        <dbReference type="SAM" id="Phobius"/>
    </source>
</evidence>
<dbReference type="EMBL" id="CADIJO010000005">
    <property type="protein sequence ID" value="CAB3687110.1"/>
    <property type="molecule type" value="Genomic_DNA"/>
</dbReference>
<feature type="transmembrane region" description="Helical" evidence="8">
    <location>
        <begin position="295"/>
        <end position="316"/>
    </location>
</feature>
<feature type="transmembrane region" description="Helical" evidence="8">
    <location>
        <begin position="12"/>
        <end position="30"/>
    </location>
</feature>
<feature type="transmembrane region" description="Helical" evidence="8">
    <location>
        <begin position="107"/>
        <end position="127"/>
    </location>
</feature>
<evidence type="ECO:0000256" key="1">
    <source>
        <dbReference type="ARBA" id="ARBA00004651"/>
    </source>
</evidence>
<feature type="transmembrane region" description="Helical" evidence="8">
    <location>
        <begin position="157"/>
        <end position="187"/>
    </location>
</feature>
<dbReference type="PANTHER" id="PTHR33908">
    <property type="entry name" value="MANNOSYLTRANSFERASE YKCB-RELATED"/>
    <property type="match status" value="1"/>
</dbReference>
<evidence type="ECO:0000259" key="9">
    <source>
        <dbReference type="Pfam" id="PF13231"/>
    </source>
</evidence>